<name>A0A6C0AZH7_9ZZZZ</name>
<protein>
    <submittedName>
        <fullName evidence="2">Uncharacterized protein</fullName>
    </submittedName>
</protein>
<feature type="compositionally biased region" description="Basic and acidic residues" evidence="1">
    <location>
        <begin position="234"/>
        <end position="243"/>
    </location>
</feature>
<dbReference type="AlphaFoldDB" id="A0A6C0AZH7"/>
<accession>A0A6C0AZH7</accession>
<evidence type="ECO:0000256" key="1">
    <source>
        <dbReference type="SAM" id="MobiDB-lite"/>
    </source>
</evidence>
<dbReference type="EMBL" id="MN739039">
    <property type="protein sequence ID" value="QHS84921.1"/>
    <property type="molecule type" value="Genomic_DNA"/>
</dbReference>
<organism evidence="2">
    <name type="scientific">viral metagenome</name>
    <dbReference type="NCBI Taxonomy" id="1070528"/>
    <lineage>
        <taxon>unclassified sequences</taxon>
        <taxon>metagenomes</taxon>
        <taxon>organismal metagenomes</taxon>
    </lineage>
</organism>
<evidence type="ECO:0000313" key="2">
    <source>
        <dbReference type="EMBL" id="QHS84921.1"/>
    </source>
</evidence>
<sequence>MKENAEPTILTKKDFFQIDECNCGKNPFRYTDVSKNVYVAKCPLMKEEYDIKTKTWISSKKQPCDFYCKYFGPRPVFEEVKNTLIRKANVIQDKNVLLEQKLRLLFRFVFVSRHTATLDEINILVKNSLRREPRKEYYFPSPGHLRISHYESLEDYRDRIFSKKIVDLSNLPEPEPPKEPIGDFFDILTFLNIPKNTKVVPKAKPVKRTVPTVISKPITSKFILVSDDDESEKDSDYESDHESVYSGTDDLDSVSESETEVVEEPEVVDGEPEEYDTYESGGEDFYD</sequence>
<feature type="region of interest" description="Disordered" evidence="1">
    <location>
        <begin position="227"/>
        <end position="287"/>
    </location>
</feature>
<feature type="compositionally biased region" description="Acidic residues" evidence="1">
    <location>
        <begin position="249"/>
        <end position="287"/>
    </location>
</feature>
<reference evidence="2" key="1">
    <citation type="journal article" date="2020" name="Nature">
        <title>Giant virus diversity and host interactions through global metagenomics.</title>
        <authorList>
            <person name="Schulz F."/>
            <person name="Roux S."/>
            <person name="Paez-Espino D."/>
            <person name="Jungbluth S."/>
            <person name="Walsh D.A."/>
            <person name="Denef V.J."/>
            <person name="McMahon K.D."/>
            <person name="Konstantinidis K.T."/>
            <person name="Eloe-Fadrosh E.A."/>
            <person name="Kyrpides N.C."/>
            <person name="Woyke T."/>
        </authorList>
    </citation>
    <scope>NUCLEOTIDE SEQUENCE</scope>
    <source>
        <strain evidence="2">GVMAG-M-3300009182-67</strain>
    </source>
</reference>
<proteinExistence type="predicted"/>